<proteinExistence type="predicted"/>
<keyword evidence="1" id="KW-1133">Transmembrane helix</keyword>
<dbReference type="OMA" id="GHMGHMD"/>
<evidence type="ECO:0000256" key="1">
    <source>
        <dbReference type="SAM" id="Phobius"/>
    </source>
</evidence>
<keyword evidence="1" id="KW-0812">Transmembrane</keyword>
<gene>
    <name evidence="2" type="ORF">AWZ03_009214</name>
</gene>
<name>A0A484B6Q0_DRONA</name>
<protein>
    <submittedName>
        <fullName evidence="2">Uncharacterized protein</fullName>
    </submittedName>
</protein>
<dbReference type="OrthoDB" id="8012606at2759"/>
<feature type="transmembrane region" description="Helical" evidence="1">
    <location>
        <begin position="311"/>
        <end position="337"/>
    </location>
</feature>
<dbReference type="AlphaFoldDB" id="A0A484B6Q0"/>
<comment type="caution">
    <text evidence="2">The sequence shown here is derived from an EMBL/GenBank/DDBJ whole genome shotgun (WGS) entry which is preliminary data.</text>
</comment>
<reference evidence="2 3" key="1">
    <citation type="journal article" date="2019" name="J. Hered.">
        <title>An Improved Genome Assembly for Drosophila navojoa, the Basal Species in the mojavensis Cluster.</title>
        <authorList>
            <person name="Vanderlinde T."/>
            <person name="Dupim E.G."/>
            <person name="Nazario-Yepiz N.O."/>
            <person name="Carvalho A.B."/>
        </authorList>
    </citation>
    <scope>NUCLEOTIDE SEQUENCE [LARGE SCALE GENOMIC DNA]</scope>
    <source>
        <strain evidence="2">Navoj_Jal97</strain>
        <tissue evidence="2">Whole organism</tissue>
    </source>
</reference>
<evidence type="ECO:0000313" key="2">
    <source>
        <dbReference type="EMBL" id="TDG44324.1"/>
    </source>
</evidence>
<sequence>MQKQRSPYTGGGFNLQQLKATTFNKAEMANGRPFLAQLAHQVQVQQRPQHHLSGSPPQSMGFLPGKKTPHSAHAAYDRGHAAPDHGPCIGTSRSYNSISNYNGAYEGELPINLIKMGNAPMTGDCCGMRHLPHDEGHNDNNTLDHLDKMGGMGHMDMENMNSMSNVGHMGHGGYGAPIAHMDSMDSGKTYQSDTDSETEYSQHMQSVDAINGEPTRWRRAFDFLKSGMPPHRQERMEAVLQRCCESTFFNHLLLVLQLFSILFGGLLMQSLRLGTNLGQLNFRLWHCKFQLRTFQRQLLWRMANAKGNDAMLFLGVMLVSPWLFLLSLVGFCISFVFHFKEGVGIILRYLRVQMLN</sequence>
<dbReference type="Proteomes" id="UP000295192">
    <property type="component" value="Unassembled WGS sequence"/>
</dbReference>
<dbReference type="EMBL" id="LSRL02000108">
    <property type="protein sequence ID" value="TDG44324.1"/>
    <property type="molecule type" value="Genomic_DNA"/>
</dbReference>
<keyword evidence="1" id="KW-0472">Membrane</keyword>
<accession>A0A484B6Q0</accession>
<evidence type="ECO:0000313" key="3">
    <source>
        <dbReference type="Proteomes" id="UP000295192"/>
    </source>
</evidence>
<keyword evidence="3" id="KW-1185">Reference proteome</keyword>
<feature type="transmembrane region" description="Helical" evidence="1">
    <location>
        <begin position="248"/>
        <end position="268"/>
    </location>
</feature>
<organism evidence="2 3">
    <name type="scientific">Drosophila navojoa</name>
    <name type="common">Fruit fly</name>
    <dbReference type="NCBI Taxonomy" id="7232"/>
    <lineage>
        <taxon>Eukaryota</taxon>
        <taxon>Metazoa</taxon>
        <taxon>Ecdysozoa</taxon>
        <taxon>Arthropoda</taxon>
        <taxon>Hexapoda</taxon>
        <taxon>Insecta</taxon>
        <taxon>Pterygota</taxon>
        <taxon>Neoptera</taxon>
        <taxon>Endopterygota</taxon>
        <taxon>Diptera</taxon>
        <taxon>Brachycera</taxon>
        <taxon>Muscomorpha</taxon>
        <taxon>Ephydroidea</taxon>
        <taxon>Drosophilidae</taxon>
        <taxon>Drosophila</taxon>
    </lineage>
</organism>